<protein>
    <submittedName>
        <fullName evidence="1">Ubiquinone biosynthesis O-methyltransferase</fullName>
        <ecNumber evidence="1">2.1.1.222</ecNumber>
    </submittedName>
</protein>
<proteinExistence type="predicted"/>
<dbReference type="GO" id="GO:0102208">
    <property type="term" value="F:2-polyprenyl-6-hydroxyphenol methylase activity"/>
    <property type="evidence" value="ECO:0007669"/>
    <property type="project" value="UniProtKB-EC"/>
</dbReference>
<dbReference type="EC" id="2.1.1.222" evidence="1"/>
<accession>A0A518EUX7</accession>
<organism evidence="1 2">
    <name type="scientific">Saltatorellus ferox</name>
    <dbReference type="NCBI Taxonomy" id="2528018"/>
    <lineage>
        <taxon>Bacteria</taxon>
        <taxon>Pseudomonadati</taxon>
        <taxon>Planctomycetota</taxon>
        <taxon>Planctomycetia</taxon>
        <taxon>Planctomycetia incertae sedis</taxon>
        <taxon>Saltatorellus</taxon>
    </lineage>
</organism>
<dbReference type="EMBL" id="CP036434">
    <property type="protein sequence ID" value="QDV07889.1"/>
    <property type="molecule type" value="Genomic_DNA"/>
</dbReference>
<keyword evidence="1" id="KW-0830">Ubiquinone</keyword>
<dbReference type="Proteomes" id="UP000320390">
    <property type="component" value="Chromosome"/>
</dbReference>
<dbReference type="CDD" id="cd02440">
    <property type="entry name" value="AdoMet_MTases"/>
    <property type="match status" value="1"/>
</dbReference>
<keyword evidence="2" id="KW-1185">Reference proteome</keyword>
<evidence type="ECO:0000313" key="2">
    <source>
        <dbReference type="Proteomes" id="UP000320390"/>
    </source>
</evidence>
<keyword evidence="1" id="KW-0489">Methyltransferase</keyword>
<evidence type="ECO:0000313" key="1">
    <source>
        <dbReference type="EMBL" id="QDV07889.1"/>
    </source>
</evidence>
<keyword evidence="1" id="KW-0808">Transferase</keyword>
<gene>
    <name evidence="1" type="primary">ubiG_3</name>
    <name evidence="1" type="ORF">Poly30_34240</name>
</gene>
<dbReference type="GO" id="GO:0032259">
    <property type="term" value="P:methylation"/>
    <property type="evidence" value="ECO:0007669"/>
    <property type="project" value="UniProtKB-KW"/>
</dbReference>
<dbReference type="Gene3D" id="3.40.50.150">
    <property type="entry name" value="Vaccinia Virus protein VP39"/>
    <property type="match status" value="1"/>
</dbReference>
<dbReference type="AlphaFoldDB" id="A0A518EUX7"/>
<dbReference type="SUPFAM" id="SSF53335">
    <property type="entry name" value="S-adenosyl-L-methionine-dependent methyltransferases"/>
    <property type="match status" value="1"/>
</dbReference>
<dbReference type="InterPro" id="IPR029063">
    <property type="entry name" value="SAM-dependent_MTases_sf"/>
</dbReference>
<dbReference type="Pfam" id="PF13489">
    <property type="entry name" value="Methyltransf_23"/>
    <property type="match status" value="1"/>
</dbReference>
<reference evidence="1 2" key="1">
    <citation type="submission" date="2019-02" db="EMBL/GenBank/DDBJ databases">
        <title>Deep-cultivation of Planctomycetes and their phenomic and genomic characterization uncovers novel biology.</title>
        <authorList>
            <person name="Wiegand S."/>
            <person name="Jogler M."/>
            <person name="Boedeker C."/>
            <person name="Pinto D."/>
            <person name="Vollmers J."/>
            <person name="Rivas-Marin E."/>
            <person name="Kohn T."/>
            <person name="Peeters S.H."/>
            <person name="Heuer A."/>
            <person name="Rast P."/>
            <person name="Oberbeckmann S."/>
            <person name="Bunk B."/>
            <person name="Jeske O."/>
            <person name="Meyerdierks A."/>
            <person name="Storesund J.E."/>
            <person name="Kallscheuer N."/>
            <person name="Luecker S."/>
            <person name="Lage O.M."/>
            <person name="Pohl T."/>
            <person name="Merkel B.J."/>
            <person name="Hornburger P."/>
            <person name="Mueller R.-W."/>
            <person name="Bruemmer F."/>
            <person name="Labrenz M."/>
            <person name="Spormann A.M."/>
            <person name="Op den Camp H."/>
            <person name="Overmann J."/>
            <person name="Amann R."/>
            <person name="Jetten M.S.M."/>
            <person name="Mascher T."/>
            <person name="Medema M.H."/>
            <person name="Devos D.P."/>
            <person name="Kaster A.-K."/>
            <person name="Ovreas L."/>
            <person name="Rohde M."/>
            <person name="Galperin M.Y."/>
            <person name="Jogler C."/>
        </authorList>
    </citation>
    <scope>NUCLEOTIDE SEQUENCE [LARGE SCALE GENOMIC DNA]</scope>
    <source>
        <strain evidence="1 2">Poly30</strain>
    </source>
</reference>
<sequence>MSPPGATSDPPDSFGAPTLDLAAAEKLPHEALHLESLERMAGLRPYYDWVLELAETLNGGPLGKRVLDAGCGIGNFVELLRHRAEHVMAVDLSPKNVAVLRSRFEDAANVEVLQTDLDVQREELRARSVDAICCLDVLEHIQDDAALVRSFAGILPEGGTLFVKVPAHQWLYGSVDEASDHHRRYGRKQLMRLVEGAGFRVERARYMNMAGVGPYFLKSRVLKKGSTFSNSFSQRQLRWIKRSIGVFRGADRVAGLLGPGGGPPVGQSVVLIARREG</sequence>
<dbReference type="PANTHER" id="PTHR43861">
    <property type="entry name" value="TRANS-ACONITATE 2-METHYLTRANSFERASE-RELATED"/>
    <property type="match status" value="1"/>
</dbReference>
<name>A0A518EUX7_9BACT</name>